<reference evidence="3 4" key="1">
    <citation type="submission" date="2020-02" db="EMBL/GenBank/DDBJ databases">
        <authorList>
            <person name="Ma Q."/>
            <person name="Huang Y."/>
            <person name="Song X."/>
            <person name="Pei D."/>
        </authorList>
    </citation>
    <scope>NUCLEOTIDE SEQUENCE [LARGE SCALE GENOMIC DNA]</scope>
    <source>
        <strain evidence="3">Sxm20200214</strain>
        <tissue evidence="3">Leaf</tissue>
    </source>
</reference>
<feature type="compositionally biased region" description="Basic and acidic residues" evidence="1">
    <location>
        <begin position="183"/>
        <end position="196"/>
    </location>
</feature>
<keyword evidence="4" id="KW-1185">Reference proteome</keyword>
<evidence type="ECO:0000259" key="2">
    <source>
        <dbReference type="Pfam" id="PF14392"/>
    </source>
</evidence>
<dbReference type="AlphaFoldDB" id="A0A8X7VLK6"/>
<feature type="compositionally biased region" description="Basic and acidic residues" evidence="1">
    <location>
        <begin position="258"/>
        <end position="270"/>
    </location>
</feature>
<feature type="compositionally biased region" description="Basic and acidic residues" evidence="1">
    <location>
        <begin position="1"/>
        <end position="18"/>
    </location>
</feature>
<dbReference type="InterPro" id="IPR025836">
    <property type="entry name" value="Zn_knuckle_CX2CX4HX4C"/>
</dbReference>
<proteinExistence type="predicted"/>
<protein>
    <recommendedName>
        <fullName evidence="2">Zinc knuckle CX2CX4HX4C domain-containing protein</fullName>
    </recommendedName>
</protein>
<feature type="compositionally biased region" description="Polar residues" evidence="1">
    <location>
        <begin position="352"/>
        <end position="371"/>
    </location>
</feature>
<gene>
    <name evidence="3" type="ORF">Bca52824_025016</name>
</gene>
<dbReference type="Pfam" id="PF14392">
    <property type="entry name" value="zf-CCHC_4"/>
    <property type="match status" value="1"/>
</dbReference>
<organism evidence="3 4">
    <name type="scientific">Brassica carinata</name>
    <name type="common">Ethiopian mustard</name>
    <name type="synonym">Abyssinian cabbage</name>
    <dbReference type="NCBI Taxonomy" id="52824"/>
    <lineage>
        <taxon>Eukaryota</taxon>
        <taxon>Viridiplantae</taxon>
        <taxon>Streptophyta</taxon>
        <taxon>Embryophyta</taxon>
        <taxon>Tracheophyta</taxon>
        <taxon>Spermatophyta</taxon>
        <taxon>Magnoliopsida</taxon>
        <taxon>eudicotyledons</taxon>
        <taxon>Gunneridae</taxon>
        <taxon>Pentapetalae</taxon>
        <taxon>rosids</taxon>
        <taxon>malvids</taxon>
        <taxon>Brassicales</taxon>
        <taxon>Brassicaceae</taxon>
        <taxon>Brassiceae</taxon>
        <taxon>Brassica</taxon>
    </lineage>
</organism>
<evidence type="ECO:0000313" key="3">
    <source>
        <dbReference type="EMBL" id="KAG2313459.1"/>
    </source>
</evidence>
<dbReference type="OrthoDB" id="10550383at2759"/>
<feature type="compositionally biased region" description="Polar residues" evidence="1">
    <location>
        <begin position="453"/>
        <end position="466"/>
    </location>
</feature>
<feature type="domain" description="Zinc knuckle CX2CX4HX4C" evidence="2">
    <location>
        <begin position="62"/>
        <end position="104"/>
    </location>
</feature>
<feature type="region of interest" description="Disordered" evidence="1">
    <location>
        <begin position="758"/>
        <end position="783"/>
    </location>
</feature>
<feature type="compositionally biased region" description="Polar residues" evidence="1">
    <location>
        <begin position="216"/>
        <end position="229"/>
    </location>
</feature>
<feature type="region of interest" description="Disordered" evidence="1">
    <location>
        <begin position="406"/>
        <end position="474"/>
    </location>
</feature>
<accession>A0A8X7VLK6</accession>
<evidence type="ECO:0000313" key="4">
    <source>
        <dbReference type="Proteomes" id="UP000886595"/>
    </source>
</evidence>
<feature type="region of interest" description="Disordered" evidence="1">
    <location>
        <begin position="349"/>
        <end position="385"/>
    </location>
</feature>
<evidence type="ECO:0000256" key="1">
    <source>
        <dbReference type="SAM" id="MobiDB-lite"/>
    </source>
</evidence>
<sequence length="783" mass="89060">MAQRYSRTDKGKWQEKHRPPSKPLVRIPDSNVSELIEKNKFTLIVTRDVDRARLRVQVNGLKPLIMCMDIELPSKAVVEIDLEYENLDKHCFLCKSLSHEDNACYLKLPTKANGERRHTSTSQQNTLEKLEEEKRRQADRKLARQNQPSHREGARWPNFKVSRDAPSASHEVYSKLTSGRSSGFEENHRRYDDRTLRAYKTPSYENRSSQRRQQDPAPSNHTSQWQARGSQEPRHNHVSPSTEASSHSKRSPPAAAEVLRKRNLDSRLSDPRTSNANREDRLPVKERLSVHTQRTSSNEKRDSEVTLSQERLPATGRISFQTQRISSLERLEANVDSVRVHDVDDQILEAPSSHSPRNNLVITRPSSSNVFGSGRVGRGDRSPIRTLSDDRVHVSLRLRPLLFDNEEEDRQQTDLPSLSKAAGKRKADGQKTTKKTSRGLSQGVAVKRRRTTKGQNSPRRASPRQNSPRRDPPRRKLMADAIVAGGALFKLFKNSELKNHFTVPPIGLAGGLSLSWKDDIQVDILFSSPNIIDTRIEAFGICSFVLKNKPEIRQLVADHWSQEPFESVLSKIGRIRHNIIQWTRDKNLNSNRAIKKGQEDLEQALSSSCPDQELITKLTALLESAYRAEEVYWRQRSRILWLHSGDSNTGFFHAATRGRRATNNITVLEDGSGATVYKEDEIVRSISNYYSQLFTTQMSDSSLAVQERRFILHSPRQSSGTRWLLSKLLPDFLGYNRRGRVKGHPSFLCIRIPGSSPKRDACAPNTKSFGSPEDRRVSTNSLV</sequence>
<feature type="compositionally biased region" description="Basic and acidic residues" evidence="1">
    <location>
        <begin position="277"/>
        <end position="289"/>
    </location>
</feature>
<feature type="region of interest" description="Disordered" evidence="1">
    <location>
        <begin position="1"/>
        <end position="23"/>
    </location>
</feature>
<feature type="compositionally biased region" description="Basic and acidic residues" evidence="1">
    <location>
        <begin position="128"/>
        <end position="142"/>
    </location>
</feature>
<name>A0A8X7VLK6_BRACI</name>
<comment type="caution">
    <text evidence="3">The sequence shown here is derived from an EMBL/GenBank/DDBJ whole genome shotgun (WGS) entry which is preliminary data.</text>
</comment>
<dbReference type="Proteomes" id="UP000886595">
    <property type="component" value="Unassembled WGS sequence"/>
</dbReference>
<dbReference type="EMBL" id="JAAMPC010000005">
    <property type="protein sequence ID" value="KAG2313459.1"/>
    <property type="molecule type" value="Genomic_DNA"/>
</dbReference>
<feature type="region of interest" description="Disordered" evidence="1">
    <location>
        <begin position="113"/>
        <end position="310"/>
    </location>
</feature>